<evidence type="ECO:0000256" key="8">
    <source>
        <dbReference type="ARBA" id="ARBA00049922"/>
    </source>
</evidence>
<dbReference type="PRINTS" id="PR00469">
    <property type="entry name" value="PNDRDTASEII"/>
</dbReference>
<dbReference type="InterPro" id="IPR036188">
    <property type="entry name" value="FAD/NAD-bd_sf"/>
</dbReference>
<evidence type="ECO:0000256" key="2">
    <source>
        <dbReference type="ARBA" id="ARBA00001974"/>
    </source>
</evidence>
<evidence type="ECO:0000256" key="3">
    <source>
        <dbReference type="ARBA" id="ARBA00013137"/>
    </source>
</evidence>
<feature type="domain" description="FMN-binding" evidence="9">
    <location>
        <begin position="80"/>
        <end position="154"/>
    </location>
</feature>
<comment type="catalytic activity">
    <reaction evidence="8">
        <text>dihydrourocanate + A = urocanate + AH2</text>
        <dbReference type="Rhea" id="RHEA:36059"/>
        <dbReference type="ChEBI" id="CHEBI:13193"/>
        <dbReference type="ChEBI" id="CHEBI:17499"/>
        <dbReference type="ChEBI" id="CHEBI:27247"/>
        <dbReference type="ChEBI" id="CHEBI:72991"/>
        <dbReference type="EC" id="1.3.99.33"/>
    </reaction>
</comment>
<dbReference type="EMBL" id="AP025564">
    <property type="protein sequence ID" value="BDE95224.1"/>
    <property type="molecule type" value="Genomic_DNA"/>
</dbReference>
<evidence type="ECO:0000256" key="5">
    <source>
        <dbReference type="ARBA" id="ARBA00022630"/>
    </source>
</evidence>
<keyword evidence="5" id="KW-0285">Flavoprotein</keyword>
<evidence type="ECO:0000256" key="6">
    <source>
        <dbReference type="ARBA" id="ARBA00022827"/>
    </source>
</evidence>
<organism evidence="10 11">
    <name type="scientific">Raoultibacter timonensis</name>
    <dbReference type="NCBI Taxonomy" id="1907662"/>
    <lineage>
        <taxon>Bacteria</taxon>
        <taxon>Bacillati</taxon>
        <taxon>Actinomycetota</taxon>
        <taxon>Coriobacteriia</taxon>
        <taxon>Eggerthellales</taxon>
        <taxon>Eggerthellaceae</taxon>
        <taxon>Raoultibacter</taxon>
    </lineage>
</organism>
<dbReference type="InterPro" id="IPR003953">
    <property type="entry name" value="FAD-dep_OxRdtase_2_FAD-bd"/>
</dbReference>
<dbReference type="InterPro" id="IPR027477">
    <property type="entry name" value="Succ_DH/fumarate_Rdtase_cat_sf"/>
</dbReference>
<dbReference type="EC" id="1.3.99.33" evidence="3"/>
<evidence type="ECO:0000313" key="10">
    <source>
        <dbReference type="EMBL" id="BDE95224.1"/>
    </source>
</evidence>
<dbReference type="Gene3D" id="3.50.50.60">
    <property type="entry name" value="FAD/NAD(P)-binding domain"/>
    <property type="match status" value="1"/>
</dbReference>
<reference evidence="10 11" key="1">
    <citation type="submission" date="2022-01" db="EMBL/GenBank/DDBJ databases">
        <title>Novel bile acid biosynthetic pathways are enriched in the microbiome of centenarians.</title>
        <authorList>
            <person name="Sato Y."/>
            <person name="Atarashi K."/>
            <person name="Plichta R.D."/>
            <person name="Arai Y."/>
            <person name="Sasajima S."/>
            <person name="Kearney M.S."/>
            <person name="Suda W."/>
            <person name="Takeshita K."/>
            <person name="Sasaki T."/>
            <person name="Okamoto S."/>
            <person name="Skelly N.A."/>
            <person name="Okamura Y."/>
            <person name="Vlamakis H."/>
            <person name="Li Y."/>
            <person name="Tanoue T."/>
            <person name="Takei H."/>
            <person name="Nittono H."/>
            <person name="Narushima S."/>
            <person name="Irie J."/>
            <person name="Itoh H."/>
            <person name="Moriya K."/>
            <person name="Sugiura Y."/>
            <person name="Suematsu M."/>
            <person name="Moritoki N."/>
            <person name="Shibata S."/>
            <person name="Littman R.D."/>
            <person name="Fischbach A.M."/>
            <person name="Uwamino Y."/>
            <person name="Inoue T."/>
            <person name="Honda A."/>
            <person name="Hattori M."/>
            <person name="Murai T."/>
            <person name="Xavier J.R."/>
            <person name="Hirose N."/>
            <person name="Honda K."/>
        </authorList>
    </citation>
    <scope>NUCLEOTIDE SEQUENCE [LARGE SCALE GENOMIC DNA]</scope>
    <source>
        <strain evidence="10 11">CE91-St30</strain>
    </source>
</reference>
<dbReference type="Pfam" id="PF04205">
    <property type="entry name" value="FMN_bind"/>
    <property type="match status" value="1"/>
</dbReference>
<sequence length="667" mass="70487">MNEKLDTAKANASGASGIARSGASGAASAQGITRRGFIAGAAIAGVNIALFGLSGCAPSASAGGENGQFKAGTYTGIGQGKFAPITVEVTFGESSIESVNVIDHEETKYISDTALETIPAAIVEHQSLGVDTIAGATLTSTAIIAACEDCVKQAGGSASKLKGNYEKPAPSTEVVELEADIVIVGAGASGTVAAVNAARLGAKKVVVLEKSCNVGGNALVSGGYLEYVHAPEDLREEVTDNYTVELEANVAAAADIMPAADLEKLKADIEAWKASGSTKVFDSVELHALQYAIQGEGAYADMLISGQHIAELDDWLATSGFEFKPLVGIVGYSWPRWTSSVNGTCGQGYFEFYTSMIDENDYPVEIHLNTPARELISDDGTVTGVVAQGADGTTYRVSAEKGVILATGGFSGNPDMLREYNTRWDWDPKQIIPTTNAFGHTGDGIEMALALGGATAAMDTQMPFPFADCKNSTDETTVGDDIDCPIVNKEGKRFMNEVLDRFTMTEHIMAQPDQMMFMISDKDTCWIDGEVNRYGRNVENLINQGQLFRADTLEELAALMGVDAGTFVETIEQYNEYARQGEDPDFGRTNFTEHSPIENPPFYASPRTWAMHITVGGLVVDSATDYTVIGEDGNRIEGLHAIGETTLGSCGIGVQGEGYAIAQALFG</sequence>
<proteinExistence type="predicted"/>
<dbReference type="SMART" id="SM00900">
    <property type="entry name" value="FMN_bind"/>
    <property type="match status" value="1"/>
</dbReference>
<comment type="cofactor">
    <cofactor evidence="1">
        <name>FMN</name>
        <dbReference type="ChEBI" id="CHEBI:58210"/>
    </cofactor>
</comment>
<dbReference type="PANTHER" id="PTHR43400">
    <property type="entry name" value="FUMARATE REDUCTASE"/>
    <property type="match status" value="1"/>
</dbReference>
<dbReference type="SUPFAM" id="SSF56425">
    <property type="entry name" value="Succinate dehydrogenase/fumarate reductase flavoprotein, catalytic domain"/>
    <property type="match status" value="1"/>
</dbReference>
<evidence type="ECO:0000256" key="1">
    <source>
        <dbReference type="ARBA" id="ARBA00001917"/>
    </source>
</evidence>
<dbReference type="RefSeq" id="WP_244411665.1">
    <property type="nucleotide sequence ID" value="NZ_AP025564.1"/>
</dbReference>
<dbReference type="InterPro" id="IPR007329">
    <property type="entry name" value="FMN-bd"/>
</dbReference>
<evidence type="ECO:0000256" key="4">
    <source>
        <dbReference type="ARBA" id="ARBA00015872"/>
    </source>
</evidence>
<comment type="cofactor">
    <cofactor evidence="2">
        <name>FAD</name>
        <dbReference type="ChEBI" id="CHEBI:57692"/>
    </cofactor>
</comment>
<keyword evidence="6" id="KW-0274">FAD</keyword>
<keyword evidence="11" id="KW-1185">Reference proteome</keyword>
<dbReference type="Proteomes" id="UP001320544">
    <property type="component" value="Chromosome"/>
</dbReference>
<keyword evidence="7" id="KW-0560">Oxidoreductase</keyword>
<protein>
    <recommendedName>
        <fullName evidence="4">Urocanate reductase</fullName>
        <ecNumber evidence="3">1.3.99.33</ecNumber>
    </recommendedName>
</protein>
<name>A0ABM7WG72_9ACTN</name>
<dbReference type="PANTHER" id="PTHR43400:SF10">
    <property type="entry name" value="3-OXOSTEROID 1-DEHYDROGENASE"/>
    <property type="match status" value="1"/>
</dbReference>
<evidence type="ECO:0000313" key="11">
    <source>
        <dbReference type="Proteomes" id="UP001320544"/>
    </source>
</evidence>
<dbReference type="InterPro" id="IPR006311">
    <property type="entry name" value="TAT_signal"/>
</dbReference>
<dbReference type="InterPro" id="IPR050315">
    <property type="entry name" value="FAD-oxidoreductase_2"/>
</dbReference>
<dbReference type="Pfam" id="PF00890">
    <property type="entry name" value="FAD_binding_2"/>
    <property type="match status" value="1"/>
</dbReference>
<dbReference type="Gene3D" id="3.90.1010.20">
    <property type="match status" value="1"/>
</dbReference>
<accession>A0ABM7WG72</accession>
<evidence type="ECO:0000259" key="9">
    <source>
        <dbReference type="SMART" id="SM00900"/>
    </source>
</evidence>
<gene>
    <name evidence="10" type="ORF">CE91St30_05570</name>
</gene>
<dbReference type="PROSITE" id="PS51318">
    <property type="entry name" value="TAT"/>
    <property type="match status" value="1"/>
</dbReference>
<evidence type="ECO:0000256" key="7">
    <source>
        <dbReference type="ARBA" id="ARBA00023002"/>
    </source>
</evidence>
<dbReference type="Gene3D" id="3.90.700.10">
    <property type="entry name" value="Succinate dehydrogenase/fumarate reductase flavoprotein, catalytic domain"/>
    <property type="match status" value="1"/>
</dbReference>
<dbReference type="SUPFAM" id="SSF51905">
    <property type="entry name" value="FAD/NAD(P)-binding domain"/>
    <property type="match status" value="1"/>
</dbReference>